<reference evidence="3 4" key="1">
    <citation type="submission" date="2020-09" db="EMBL/GenBank/DDBJ databases">
        <title>Echinicola sp. CAU 1574 isolated from sand of Sido Beach.</title>
        <authorList>
            <person name="Kim W."/>
        </authorList>
    </citation>
    <scope>NUCLEOTIDE SEQUENCE [LARGE SCALE GENOMIC DNA]</scope>
    <source>
        <strain evidence="3 4">CAU 1574</strain>
    </source>
</reference>
<proteinExistence type="predicted"/>
<dbReference type="SUPFAM" id="SSF52266">
    <property type="entry name" value="SGNH hydrolase"/>
    <property type="match status" value="1"/>
</dbReference>
<keyword evidence="4" id="KW-1185">Reference proteome</keyword>
<feature type="domain" description="Sialate O-acetylesterase" evidence="2">
    <location>
        <begin position="406"/>
        <end position="533"/>
    </location>
</feature>
<dbReference type="Pfam" id="PF03629">
    <property type="entry name" value="SASA"/>
    <property type="match status" value="2"/>
</dbReference>
<dbReference type="InterPro" id="IPR008979">
    <property type="entry name" value="Galactose-bd-like_sf"/>
</dbReference>
<dbReference type="PANTHER" id="PTHR22901">
    <property type="entry name" value="SIALATE O-ACETYLESTERASE"/>
    <property type="match status" value="1"/>
</dbReference>
<comment type="caution">
    <text evidence="3">The sequence shown here is derived from an EMBL/GenBank/DDBJ whole genome shotgun (WGS) entry which is preliminary data.</text>
</comment>
<sequence>MYLSKQFLKSLVLLIFVWIKASQLHAEVRLPHLISEGMVLQWGETIRIWGWGMPGEQVDVKFFGEEKQTKTNEKGLWEVVFDGMEAGGPYKMLIKGVDNSFQFNEVWLGDVWLCSGQSNMEQTMSRVEPMFPEEIQQANNPMIRYFDVPDAYDFSEPQQDVKGGKWLSANKANIYQFSAVAYFFAKKIQEDYDIPIGLINASVGGSPIQSWIREAELKRFPEDYDEAMRFKNPDLIKKIEKDDRERMTNWYKELNQKDKAYQSQTGNWNQVDFEPLGWTKMEQLDFWPEPMHGVFWFRKTFELDESLENEANAKLLLGTIVDADSVFINGNFVGNTTYRYPPRRYEVPRGVLKPGKNVIMVRVINERDRGGFVRDKPYELVLGEKVIPLQEDWEYHLGAEMPELQGQTFIRWNPLGLYQAMVAPIHHFPVKGILWYQGESNTGRPDLYVAQMEALIQGWRAAWKRDDLPFLFVQLPNFMASSEQPQESNWAKLREAQRKSLSIPHTGMAVTIDVGEANDIHPLDKKNVGNRLALQAKKVAYGEDEGVFSGPMIQSVEKKGAFLELTFAEVGEGLLTSDGNSLAGFAVAGEDGVFVWTKAQIVGKKVMVKCEAIDNPQKIRYAWANNPVQANLMNQQGLPASPFEMTLE</sequence>
<keyword evidence="1" id="KW-0378">Hydrolase</keyword>
<dbReference type="SUPFAM" id="SSF49785">
    <property type="entry name" value="Galactose-binding domain-like"/>
    <property type="match status" value="1"/>
</dbReference>
<name>A0ABR9AJI8_9BACT</name>
<organism evidence="3 4">
    <name type="scientific">Echinicola arenosa</name>
    <dbReference type="NCBI Taxonomy" id="2774144"/>
    <lineage>
        <taxon>Bacteria</taxon>
        <taxon>Pseudomonadati</taxon>
        <taxon>Bacteroidota</taxon>
        <taxon>Cytophagia</taxon>
        <taxon>Cytophagales</taxon>
        <taxon>Cyclobacteriaceae</taxon>
        <taxon>Echinicola</taxon>
    </lineage>
</organism>
<dbReference type="InterPro" id="IPR039329">
    <property type="entry name" value="SIAE"/>
</dbReference>
<gene>
    <name evidence="3" type="ORF">IFO69_04550</name>
</gene>
<dbReference type="EMBL" id="JACYTQ010000001">
    <property type="protein sequence ID" value="MBD8488013.1"/>
    <property type="molecule type" value="Genomic_DNA"/>
</dbReference>
<dbReference type="Gene3D" id="3.40.50.1110">
    <property type="entry name" value="SGNH hydrolase"/>
    <property type="match status" value="2"/>
</dbReference>
<evidence type="ECO:0000313" key="4">
    <source>
        <dbReference type="Proteomes" id="UP000647133"/>
    </source>
</evidence>
<evidence type="ECO:0000313" key="3">
    <source>
        <dbReference type="EMBL" id="MBD8488013.1"/>
    </source>
</evidence>
<accession>A0ABR9AJI8</accession>
<dbReference type="PANTHER" id="PTHR22901:SF0">
    <property type="entry name" value="SIALATE O-ACETYLESTERASE"/>
    <property type="match status" value="1"/>
</dbReference>
<evidence type="ECO:0000256" key="1">
    <source>
        <dbReference type="ARBA" id="ARBA00022801"/>
    </source>
</evidence>
<evidence type="ECO:0000259" key="2">
    <source>
        <dbReference type="Pfam" id="PF03629"/>
    </source>
</evidence>
<dbReference type="InterPro" id="IPR036514">
    <property type="entry name" value="SGNH_hydro_sf"/>
</dbReference>
<protein>
    <submittedName>
        <fullName evidence="3">Beta galactosidase jelly roll domain-containing protein</fullName>
    </submittedName>
</protein>
<dbReference type="InterPro" id="IPR005181">
    <property type="entry name" value="SASA"/>
</dbReference>
<dbReference type="Proteomes" id="UP000647133">
    <property type="component" value="Unassembled WGS sequence"/>
</dbReference>
<feature type="domain" description="Sialate O-acetylesterase" evidence="2">
    <location>
        <begin position="110"/>
        <end position="219"/>
    </location>
</feature>
<dbReference type="RefSeq" id="WP_192008736.1">
    <property type="nucleotide sequence ID" value="NZ_JACYTQ010000001.1"/>
</dbReference>